<protein>
    <submittedName>
        <fullName evidence="2">Uncharacterized protein</fullName>
    </submittedName>
</protein>
<keyword evidence="3" id="KW-1185">Reference proteome</keyword>
<dbReference type="EMBL" id="JARIHO010000043">
    <property type="protein sequence ID" value="KAJ7325908.1"/>
    <property type="molecule type" value="Genomic_DNA"/>
</dbReference>
<organism evidence="2 3">
    <name type="scientific">Mycena albidolilacea</name>
    <dbReference type="NCBI Taxonomy" id="1033008"/>
    <lineage>
        <taxon>Eukaryota</taxon>
        <taxon>Fungi</taxon>
        <taxon>Dikarya</taxon>
        <taxon>Basidiomycota</taxon>
        <taxon>Agaricomycotina</taxon>
        <taxon>Agaricomycetes</taxon>
        <taxon>Agaricomycetidae</taxon>
        <taxon>Agaricales</taxon>
        <taxon>Marasmiineae</taxon>
        <taxon>Mycenaceae</taxon>
        <taxon>Mycena</taxon>
    </lineage>
</organism>
<sequence>MNISEPKGTKWRCVGKWQGKKIWHIMNRLAGVSATPATRTRHYQIAPGLPGNFCFADAAGDSDNEFRERMGTSLTGIKPSVLRRAPTGVRSTPVTVKKTGQDGTGNFDPYPYRNRPLQAVCQTGPARRRTEPVKTHLKTGVISPENLANGTVPLFDSPSDPKSPEIKIYVSFTQRNAAGTTAQHAVGTSMAAASFSVFVIAASKCLLIFVSVQHRKDDSAFVVITGDVPTGAETQKSANISAEL</sequence>
<dbReference type="Proteomes" id="UP001218218">
    <property type="component" value="Unassembled WGS sequence"/>
</dbReference>
<feature type="region of interest" description="Disordered" evidence="1">
    <location>
        <begin position="86"/>
        <end position="109"/>
    </location>
</feature>
<evidence type="ECO:0000313" key="3">
    <source>
        <dbReference type="Proteomes" id="UP001218218"/>
    </source>
</evidence>
<gene>
    <name evidence="2" type="ORF">DFH08DRAFT_816986</name>
</gene>
<proteinExistence type="predicted"/>
<evidence type="ECO:0000256" key="1">
    <source>
        <dbReference type="SAM" id="MobiDB-lite"/>
    </source>
</evidence>
<name>A0AAD6ZKI9_9AGAR</name>
<reference evidence="2" key="1">
    <citation type="submission" date="2023-03" db="EMBL/GenBank/DDBJ databases">
        <title>Massive genome expansion in bonnet fungi (Mycena s.s.) driven by repeated elements and novel gene families across ecological guilds.</title>
        <authorList>
            <consortium name="Lawrence Berkeley National Laboratory"/>
            <person name="Harder C.B."/>
            <person name="Miyauchi S."/>
            <person name="Viragh M."/>
            <person name="Kuo A."/>
            <person name="Thoen E."/>
            <person name="Andreopoulos B."/>
            <person name="Lu D."/>
            <person name="Skrede I."/>
            <person name="Drula E."/>
            <person name="Henrissat B."/>
            <person name="Morin E."/>
            <person name="Kohler A."/>
            <person name="Barry K."/>
            <person name="LaButti K."/>
            <person name="Morin E."/>
            <person name="Salamov A."/>
            <person name="Lipzen A."/>
            <person name="Mereny Z."/>
            <person name="Hegedus B."/>
            <person name="Baldrian P."/>
            <person name="Stursova M."/>
            <person name="Weitz H."/>
            <person name="Taylor A."/>
            <person name="Grigoriev I.V."/>
            <person name="Nagy L.G."/>
            <person name="Martin F."/>
            <person name="Kauserud H."/>
        </authorList>
    </citation>
    <scope>NUCLEOTIDE SEQUENCE</scope>
    <source>
        <strain evidence="2">CBHHK002</strain>
    </source>
</reference>
<evidence type="ECO:0000313" key="2">
    <source>
        <dbReference type="EMBL" id="KAJ7325908.1"/>
    </source>
</evidence>
<accession>A0AAD6ZKI9</accession>
<dbReference type="AlphaFoldDB" id="A0AAD6ZKI9"/>
<comment type="caution">
    <text evidence="2">The sequence shown here is derived from an EMBL/GenBank/DDBJ whole genome shotgun (WGS) entry which is preliminary data.</text>
</comment>